<keyword evidence="3" id="KW-1003">Cell membrane</keyword>
<evidence type="ECO:0000256" key="2">
    <source>
        <dbReference type="ARBA" id="ARBA00022448"/>
    </source>
</evidence>
<dbReference type="Pfam" id="PF00528">
    <property type="entry name" value="BPD_transp_1"/>
    <property type="match status" value="1"/>
</dbReference>
<organism evidence="9">
    <name type="scientific">marine sediment metagenome</name>
    <dbReference type="NCBI Taxonomy" id="412755"/>
    <lineage>
        <taxon>unclassified sequences</taxon>
        <taxon>metagenomes</taxon>
        <taxon>ecological metagenomes</taxon>
    </lineage>
</organism>
<feature type="transmembrane region" description="Helical" evidence="7">
    <location>
        <begin position="156"/>
        <end position="178"/>
    </location>
</feature>
<feature type="transmembrane region" description="Helical" evidence="7">
    <location>
        <begin position="99"/>
        <end position="118"/>
    </location>
</feature>
<evidence type="ECO:0000256" key="3">
    <source>
        <dbReference type="ARBA" id="ARBA00022475"/>
    </source>
</evidence>
<accession>X1LZM2</accession>
<feature type="domain" description="ABC transmembrane type-1" evidence="8">
    <location>
        <begin position="62"/>
        <end position="278"/>
    </location>
</feature>
<reference evidence="9" key="1">
    <citation type="journal article" date="2014" name="Front. Microbiol.">
        <title>High frequency of phylogenetically diverse reductive dehalogenase-homologous genes in deep subseafloor sedimentary metagenomes.</title>
        <authorList>
            <person name="Kawai M."/>
            <person name="Futagami T."/>
            <person name="Toyoda A."/>
            <person name="Takaki Y."/>
            <person name="Nishi S."/>
            <person name="Hori S."/>
            <person name="Arai W."/>
            <person name="Tsubouchi T."/>
            <person name="Morono Y."/>
            <person name="Uchiyama I."/>
            <person name="Ito T."/>
            <person name="Fujiyama A."/>
            <person name="Inagaki F."/>
            <person name="Takami H."/>
        </authorList>
    </citation>
    <scope>NUCLEOTIDE SEQUENCE</scope>
    <source>
        <strain evidence="9">Expedition CK06-06</strain>
    </source>
</reference>
<evidence type="ECO:0000256" key="1">
    <source>
        <dbReference type="ARBA" id="ARBA00004651"/>
    </source>
</evidence>
<dbReference type="SUPFAM" id="SSF161098">
    <property type="entry name" value="MetI-like"/>
    <property type="match status" value="1"/>
</dbReference>
<keyword evidence="5 7" id="KW-1133">Transmembrane helix</keyword>
<feature type="transmembrane region" description="Helical" evidence="7">
    <location>
        <begin position="7"/>
        <end position="28"/>
    </location>
</feature>
<protein>
    <recommendedName>
        <fullName evidence="8">ABC transmembrane type-1 domain-containing protein</fullName>
    </recommendedName>
</protein>
<evidence type="ECO:0000313" key="9">
    <source>
        <dbReference type="EMBL" id="GAH99558.1"/>
    </source>
</evidence>
<sequence>MKKTNKWAWFYIAPTLSILTFFLVYPTINTFYLSFFDEDSENFIGLANYLFAFTRKIMLNAFRNNLIWLVIFTTFTVSLGLILAVLLDRVRYEVVAKSIIFIPMAISFVGAGVIWKFVYAYKPAGAHQIGILNAVLIKFPNFQPIAWLVNKTTNNFALIFAGIWIWVGFCMVILSAAYKGIPNELLEAARVDGANEFQVFWRITLPVMKPTIAVVATTMVINVLKVFDIVYVMTNGAHGTEVVANRMYKEMFHFNNFGRASAIAVILLLAIIPVMIINIRRFQEQEAMR</sequence>
<feature type="transmembrane region" description="Helical" evidence="7">
    <location>
        <begin position="199"/>
        <end position="224"/>
    </location>
</feature>
<keyword evidence="4 7" id="KW-0812">Transmembrane</keyword>
<evidence type="ECO:0000256" key="7">
    <source>
        <dbReference type="SAM" id="Phobius"/>
    </source>
</evidence>
<dbReference type="InterPro" id="IPR035906">
    <property type="entry name" value="MetI-like_sf"/>
</dbReference>
<keyword evidence="2" id="KW-0813">Transport</keyword>
<evidence type="ECO:0000256" key="4">
    <source>
        <dbReference type="ARBA" id="ARBA00022692"/>
    </source>
</evidence>
<dbReference type="EMBL" id="BARV01000532">
    <property type="protein sequence ID" value="GAH99558.1"/>
    <property type="molecule type" value="Genomic_DNA"/>
</dbReference>
<feature type="transmembrane region" description="Helical" evidence="7">
    <location>
        <begin position="66"/>
        <end position="87"/>
    </location>
</feature>
<dbReference type="InterPro" id="IPR051393">
    <property type="entry name" value="ABC_transporter_permease"/>
</dbReference>
<dbReference type="InterPro" id="IPR000515">
    <property type="entry name" value="MetI-like"/>
</dbReference>
<dbReference type="CDD" id="cd06261">
    <property type="entry name" value="TM_PBP2"/>
    <property type="match status" value="1"/>
</dbReference>
<gene>
    <name evidence="9" type="ORF">S06H3_01950</name>
</gene>
<dbReference type="PROSITE" id="PS50928">
    <property type="entry name" value="ABC_TM1"/>
    <property type="match status" value="1"/>
</dbReference>
<evidence type="ECO:0000256" key="6">
    <source>
        <dbReference type="ARBA" id="ARBA00023136"/>
    </source>
</evidence>
<evidence type="ECO:0000259" key="8">
    <source>
        <dbReference type="PROSITE" id="PS50928"/>
    </source>
</evidence>
<comment type="subcellular location">
    <subcellularLocation>
        <location evidence="1">Cell membrane</location>
        <topology evidence="1">Multi-pass membrane protein</topology>
    </subcellularLocation>
</comment>
<dbReference type="AlphaFoldDB" id="X1LZM2"/>
<dbReference type="GO" id="GO:0055085">
    <property type="term" value="P:transmembrane transport"/>
    <property type="evidence" value="ECO:0007669"/>
    <property type="project" value="InterPro"/>
</dbReference>
<keyword evidence="6 7" id="KW-0472">Membrane</keyword>
<name>X1LZM2_9ZZZZ</name>
<dbReference type="PANTHER" id="PTHR30193:SF18">
    <property type="entry name" value="OSMOPROTECTIVE COMPOUNDS UPTAKE PERMEASE PROTEIN GGTC"/>
    <property type="match status" value="1"/>
</dbReference>
<dbReference type="Gene3D" id="1.10.3720.10">
    <property type="entry name" value="MetI-like"/>
    <property type="match status" value="1"/>
</dbReference>
<evidence type="ECO:0000256" key="5">
    <source>
        <dbReference type="ARBA" id="ARBA00022989"/>
    </source>
</evidence>
<dbReference type="PANTHER" id="PTHR30193">
    <property type="entry name" value="ABC TRANSPORTER PERMEASE PROTEIN"/>
    <property type="match status" value="1"/>
</dbReference>
<feature type="transmembrane region" description="Helical" evidence="7">
    <location>
        <begin position="257"/>
        <end position="279"/>
    </location>
</feature>
<dbReference type="GO" id="GO:0005886">
    <property type="term" value="C:plasma membrane"/>
    <property type="evidence" value="ECO:0007669"/>
    <property type="project" value="UniProtKB-SubCell"/>
</dbReference>
<proteinExistence type="predicted"/>
<comment type="caution">
    <text evidence="9">The sequence shown here is derived from an EMBL/GenBank/DDBJ whole genome shotgun (WGS) entry which is preliminary data.</text>
</comment>